<feature type="region of interest" description="Disordered" evidence="1">
    <location>
        <begin position="161"/>
        <end position="182"/>
    </location>
</feature>
<dbReference type="GO" id="GO:0000387">
    <property type="term" value="P:spliceosomal snRNP assembly"/>
    <property type="evidence" value="ECO:0007669"/>
    <property type="project" value="TreeGrafter"/>
</dbReference>
<dbReference type="Pfam" id="PF15862">
    <property type="entry name" value="Coilin_N"/>
    <property type="match status" value="1"/>
</dbReference>
<feature type="domain" description="Coilin N-terminal" evidence="2">
    <location>
        <begin position="12"/>
        <end position="169"/>
    </location>
</feature>
<protein>
    <recommendedName>
        <fullName evidence="2">Coilin N-terminal domain-containing protein</fullName>
    </recommendedName>
</protein>
<feature type="compositionally biased region" description="Basic and acidic residues" evidence="1">
    <location>
        <begin position="241"/>
        <end position="252"/>
    </location>
</feature>
<dbReference type="GO" id="GO:0015030">
    <property type="term" value="C:Cajal body"/>
    <property type="evidence" value="ECO:0007669"/>
    <property type="project" value="TreeGrafter"/>
</dbReference>
<reference evidence="3" key="1">
    <citation type="journal article" date="2018" name="DNA Res.">
        <title>Multiple hybrid de novo genome assembly of finger millet, an orphan allotetraploid crop.</title>
        <authorList>
            <person name="Hatakeyama M."/>
            <person name="Aluri S."/>
            <person name="Balachadran M.T."/>
            <person name="Sivarajan S.R."/>
            <person name="Patrignani A."/>
            <person name="Gruter S."/>
            <person name="Poveda L."/>
            <person name="Shimizu-Inatsugi R."/>
            <person name="Baeten J."/>
            <person name="Francoijs K.J."/>
            <person name="Nataraja K.N."/>
            <person name="Reddy Y.A.N."/>
            <person name="Phadnis S."/>
            <person name="Ravikumar R.L."/>
            <person name="Schlapbach R."/>
            <person name="Sreeman S.M."/>
            <person name="Shimizu K.K."/>
        </authorList>
    </citation>
    <scope>NUCLEOTIDE SEQUENCE</scope>
</reference>
<comment type="caution">
    <text evidence="3">The sequence shown here is derived from an EMBL/GenBank/DDBJ whole genome shotgun (WGS) entry which is preliminary data.</text>
</comment>
<dbReference type="AlphaFoldDB" id="A0AAV5BQK3"/>
<dbReference type="GO" id="GO:0030620">
    <property type="term" value="F:U2 snRNA binding"/>
    <property type="evidence" value="ECO:0007669"/>
    <property type="project" value="TreeGrafter"/>
</dbReference>
<proteinExistence type="predicted"/>
<evidence type="ECO:0000313" key="4">
    <source>
        <dbReference type="Proteomes" id="UP001054889"/>
    </source>
</evidence>
<dbReference type="InterPro" id="IPR024822">
    <property type="entry name" value="Coilin"/>
</dbReference>
<dbReference type="EMBL" id="BQKI01000002">
    <property type="protein sequence ID" value="GJM87549.1"/>
    <property type="molecule type" value="Genomic_DNA"/>
</dbReference>
<reference evidence="3" key="2">
    <citation type="submission" date="2021-12" db="EMBL/GenBank/DDBJ databases">
        <title>Resequencing data analysis of finger millet.</title>
        <authorList>
            <person name="Hatakeyama M."/>
            <person name="Aluri S."/>
            <person name="Balachadran M.T."/>
            <person name="Sivarajan S.R."/>
            <person name="Poveda L."/>
            <person name="Shimizu-Inatsugi R."/>
            <person name="Schlapbach R."/>
            <person name="Sreeman S.M."/>
            <person name="Shimizu K.K."/>
        </authorList>
    </citation>
    <scope>NUCLEOTIDE SEQUENCE</scope>
</reference>
<keyword evidence="4" id="KW-1185">Reference proteome</keyword>
<dbReference type="PANTHER" id="PTHR15197">
    <property type="entry name" value="COILIN P80"/>
    <property type="match status" value="1"/>
</dbReference>
<dbReference type="GO" id="GO:0030619">
    <property type="term" value="F:U1 snRNA binding"/>
    <property type="evidence" value="ECO:0007669"/>
    <property type="project" value="TreeGrafter"/>
</dbReference>
<dbReference type="InterPro" id="IPR031722">
    <property type="entry name" value="Coilin_N"/>
</dbReference>
<organism evidence="3 4">
    <name type="scientific">Eleusine coracana subsp. coracana</name>
    <dbReference type="NCBI Taxonomy" id="191504"/>
    <lineage>
        <taxon>Eukaryota</taxon>
        <taxon>Viridiplantae</taxon>
        <taxon>Streptophyta</taxon>
        <taxon>Embryophyta</taxon>
        <taxon>Tracheophyta</taxon>
        <taxon>Spermatophyta</taxon>
        <taxon>Magnoliopsida</taxon>
        <taxon>Liliopsida</taxon>
        <taxon>Poales</taxon>
        <taxon>Poaceae</taxon>
        <taxon>PACMAD clade</taxon>
        <taxon>Chloridoideae</taxon>
        <taxon>Cynodonteae</taxon>
        <taxon>Eleusininae</taxon>
        <taxon>Eleusine</taxon>
    </lineage>
</organism>
<evidence type="ECO:0000313" key="3">
    <source>
        <dbReference type="EMBL" id="GJM87549.1"/>
    </source>
</evidence>
<name>A0AAV5BQK3_ELECO</name>
<evidence type="ECO:0000259" key="2">
    <source>
        <dbReference type="Pfam" id="PF15862"/>
    </source>
</evidence>
<dbReference type="Proteomes" id="UP001054889">
    <property type="component" value="Unassembled WGS sequence"/>
</dbReference>
<gene>
    <name evidence="3" type="primary">ga03514</name>
    <name evidence="3" type="ORF">PR202_ga03514</name>
</gene>
<accession>A0AAV5BQK3</accession>
<dbReference type="PANTHER" id="PTHR15197:SF0">
    <property type="entry name" value="COILIN"/>
    <property type="match status" value="1"/>
</dbReference>
<sequence>MATPPAAAPPPVRLRLVFDSRRLLRRAQRDEGLRRCWLLLRSELATVAELAAHVADHFRLDRSCPHGVILSMDGFTLPPFESTNIFRDRDVVRVKQKSWKNMIKHDDVDYVQDPMVVEKQPLPTDDKILAIEYKKDENKNQEEQGGHQHHENATISHNIESIDTRSKRKCRDGDAGIPESSRKKKLKVMNLEKAIGVSKEDNVYQYKDQNRSENLMSSSNDIITEEATPEAETTGVLGGKQKTERYDLKSCT</sequence>
<evidence type="ECO:0000256" key="1">
    <source>
        <dbReference type="SAM" id="MobiDB-lite"/>
    </source>
</evidence>
<feature type="region of interest" description="Disordered" evidence="1">
    <location>
        <begin position="224"/>
        <end position="252"/>
    </location>
</feature>